<keyword evidence="7 9" id="KW-0472">Membrane</keyword>
<keyword evidence="11" id="KW-1185">Reference proteome</keyword>
<organism evidence="10 11">
    <name type="scientific">Pseudolabrys taiwanensis</name>
    <dbReference type="NCBI Taxonomy" id="331696"/>
    <lineage>
        <taxon>Bacteria</taxon>
        <taxon>Pseudomonadati</taxon>
        <taxon>Pseudomonadota</taxon>
        <taxon>Alphaproteobacteria</taxon>
        <taxon>Hyphomicrobiales</taxon>
        <taxon>Xanthobacteraceae</taxon>
        <taxon>Pseudolabrys</taxon>
    </lineage>
</organism>
<dbReference type="KEGG" id="ptaw:DW352_19925"/>
<evidence type="ECO:0000256" key="5">
    <source>
        <dbReference type="ARBA" id="ARBA00022692"/>
    </source>
</evidence>
<evidence type="ECO:0000256" key="6">
    <source>
        <dbReference type="ARBA" id="ARBA00022989"/>
    </source>
</evidence>
<dbReference type="PANTHER" id="PTHR39342">
    <property type="entry name" value="UPF0283 MEMBRANE PROTEIN YCJF"/>
    <property type="match status" value="1"/>
</dbReference>
<feature type="transmembrane region" description="Helical" evidence="9">
    <location>
        <begin position="101"/>
        <end position="119"/>
    </location>
</feature>
<dbReference type="EMBL" id="CP031417">
    <property type="protein sequence ID" value="AXK82589.1"/>
    <property type="molecule type" value="Genomic_DNA"/>
</dbReference>
<evidence type="ECO:0000256" key="1">
    <source>
        <dbReference type="ARBA" id="ARBA00004429"/>
    </source>
</evidence>
<dbReference type="Proteomes" id="UP000254889">
    <property type="component" value="Chromosome"/>
</dbReference>
<name>A0A346A092_9HYPH</name>
<sequence>MSRQDDEQPGLRPQVFTAEKSHAADAGQPTAPRVMVTEQTGRIAPARPAKQAVAAKPAKRRGSLLRKVAWTGLSAAVAAWLGIDLYLWIEQAFGYSNGLGWAATATVATGVAAAGALTIRELRSYLDLKHVEDHQRVLGAPAETMLASDVQRAIREVIAELPKDRESRAAIEAFQRQVQRHHTPTQQVELLSQTMMAPLDRRAEAIVRRASTRAFGITAISPTAVTDAVFFIYTAVRMLREVAACYGHRPTAFATGHLIRRLIGEAGKLGAIDLAGAALSQHLGGAVLERLATDAAESAYAAQRMARLGLVTMGLCRPVPFRPGEIPGITSSLIGNLLSKRSNAPQDAER</sequence>
<gene>
    <name evidence="10" type="ORF">DW352_19925</name>
</gene>
<dbReference type="InterPro" id="IPR006507">
    <property type="entry name" value="UPF0283"/>
</dbReference>
<dbReference type="AlphaFoldDB" id="A0A346A092"/>
<evidence type="ECO:0000256" key="4">
    <source>
        <dbReference type="ARBA" id="ARBA00022519"/>
    </source>
</evidence>
<reference evidence="10 11" key="1">
    <citation type="submission" date="2018-07" db="EMBL/GenBank/DDBJ databases">
        <authorList>
            <person name="Quirk P.G."/>
            <person name="Krulwich T.A."/>
        </authorList>
    </citation>
    <scope>NUCLEOTIDE SEQUENCE [LARGE SCALE GENOMIC DNA]</scope>
    <source>
        <strain evidence="10 11">CC-BB4</strain>
    </source>
</reference>
<evidence type="ECO:0000313" key="10">
    <source>
        <dbReference type="EMBL" id="AXK82589.1"/>
    </source>
</evidence>
<dbReference type="Pfam" id="PF05128">
    <property type="entry name" value="DUF697"/>
    <property type="match status" value="1"/>
</dbReference>
<dbReference type="GO" id="GO:0005886">
    <property type="term" value="C:plasma membrane"/>
    <property type="evidence" value="ECO:0007669"/>
    <property type="project" value="UniProtKB-SubCell"/>
</dbReference>
<comment type="similarity">
    <text evidence="2">Belongs to the UPF0283 family.</text>
</comment>
<evidence type="ECO:0000256" key="9">
    <source>
        <dbReference type="SAM" id="Phobius"/>
    </source>
</evidence>
<dbReference type="NCBIfam" id="TIGR01620">
    <property type="entry name" value="hyp_HI0043"/>
    <property type="match status" value="1"/>
</dbReference>
<keyword evidence="5 9" id="KW-0812">Transmembrane</keyword>
<feature type="region of interest" description="Disordered" evidence="8">
    <location>
        <begin position="1"/>
        <end position="33"/>
    </location>
</feature>
<keyword evidence="4" id="KW-0997">Cell inner membrane</keyword>
<keyword evidence="3" id="KW-1003">Cell membrane</keyword>
<dbReference type="RefSeq" id="WP_115692968.1">
    <property type="nucleotide sequence ID" value="NZ_CP031417.1"/>
</dbReference>
<evidence type="ECO:0000256" key="2">
    <source>
        <dbReference type="ARBA" id="ARBA00008255"/>
    </source>
</evidence>
<keyword evidence="6 9" id="KW-1133">Transmembrane helix</keyword>
<evidence type="ECO:0000313" key="11">
    <source>
        <dbReference type="Proteomes" id="UP000254889"/>
    </source>
</evidence>
<evidence type="ECO:0000256" key="3">
    <source>
        <dbReference type="ARBA" id="ARBA00022475"/>
    </source>
</evidence>
<dbReference type="PANTHER" id="PTHR39342:SF1">
    <property type="entry name" value="UPF0283 MEMBRANE PROTEIN YCJF"/>
    <property type="match status" value="1"/>
</dbReference>
<accession>A0A346A092</accession>
<comment type="subcellular location">
    <subcellularLocation>
        <location evidence="1">Cell inner membrane</location>
        <topology evidence="1">Multi-pass membrane protein</topology>
    </subcellularLocation>
</comment>
<feature type="transmembrane region" description="Helical" evidence="9">
    <location>
        <begin position="68"/>
        <end position="89"/>
    </location>
</feature>
<protein>
    <submittedName>
        <fullName evidence="10">DUF697 domain-containing protein</fullName>
    </submittedName>
</protein>
<evidence type="ECO:0000256" key="7">
    <source>
        <dbReference type="ARBA" id="ARBA00023136"/>
    </source>
</evidence>
<dbReference type="InterPro" id="IPR021147">
    <property type="entry name" value="DUF697"/>
</dbReference>
<dbReference type="OrthoDB" id="9816060at2"/>
<evidence type="ECO:0000256" key="8">
    <source>
        <dbReference type="SAM" id="MobiDB-lite"/>
    </source>
</evidence>
<proteinExistence type="inferred from homology"/>